<dbReference type="SMART" id="SM00673">
    <property type="entry name" value="CARP"/>
    <property type="match status" value="2"/>
</dbReference>
<accession>A0AAP0B3F2</accession>
<dbReference type="InterPro" id="IPR017901">
    <property type="entry name" value="C-CAP_CF_C-like"/>
</dbReference>
<feature type="domain" description="C-CAP/cofactor C-like" evidence="8">
    <location>
        <begin position="313"/>
        <end position="447"/>
    </location>
</feature>
<gene>
    <name evidence="9" type="ORF">KSP39_PZI017993</name>
</gene>
<evidence type="ECO:0000256" key="3">
    <source>
        <dbReference type="ARBA" id="ARBA00008848"/>
    </source>
</evidence>
<evidence type="ECO:0000256" key="1">
    <source>
        <dbReference type="ARBA" id="ARBA00004300"/>
    </source>
</evidence>
<protein>
    <recommendedName>
        <fullName evidence="4">TBCC domain-containing protein 1</fullName>
    </recommendedName>
</protein>
<evidence type="ECO:0000313" key="9">
    <source>
        <dbReference type="EMBL" id="KAK8926020.1"/>
    </source>
</evidence>
<name>A0AAP0B3F2_9ASPA</name>
<evidence type="ECO:0000256" key="5">
    <source>
        <dbReference type="ARBA" id="ARBA00022490"/>
    </source>
</evidence>
<dbReference type="Gene3D" id="2.160.20.70">
    <property type="match status" value="1"/>
</dbReference>
<evidence type="ECO:0000313" key="10">
    <source>
        <dbReference type="Proteomes" id="UP001418222"/>
    </source>
</evidence>
<sequence>MNESPSSDTSAGESPSDFADKASAGIGSTILVQSRREPFEYGLLPIPKLIFTDGMVTLSPLKEKLLRIPSSHPRRVDAAGLSDALQISPADAGLVLDILVSVLPSEPEDLTTVDVRDLVLFLYIQSYKRLVPKTHKDSLAVADVWPSTSVFDGYLSVLTPLQLKRCSSRRSMPSPADEEAHQLSYLSKHIVNIVTLLADSVEGDGDESLVLTLDSFQHLGLLIQFTDNGHEGVPLSQAIPFFENSDANMSVVSVSASKVLDWLLQCISTSLEHIAAADKSPTIETGIGGINEVDATMVEASTNKAKLQLQGLPGGYFGLSQTVVEGISKASVVKQASDTMGHLLKVLNCHDSMIYILAPLSYATVYGCSDATIVIGAVGKAVRVEHCERVQIITAAKRICIVNCRECFFFLGINRTPLILGDNHKLHVAPFNTFYPQLEEHLSQVGVNANINRWNEPLVLGTVDPHDSLSHPAGASDVQSESAACLDPDQFTNFLIPKWFGAKLAEGTSCNPFPLPEAYAATQKRSNVVLNEIQEAIKNLQLDVRKKRDIASALHIHFKDWLYASGNIRQLYCLQGD</sequence>
<dbReference type="GO" id="GO:0000922">
    <property type="term" value="C:spindle pole"/>
    <property type="evidence" value="ECO:0007669"/>
    <property type="project" value="UniProtKB-SubCell"/>
</dbReference>
<dbReference type="PANTHER" id="PTHR16052">
    <property type="entry name" value="TBCC DOMAIN-CONTAINING PROTEIN 1"/>
    <property type="match status" value="1"/>
</dbReference>
<proteinExistence type="inferred from homology"/>
<keyword evidence="10" id="KW-1185">Reference proteome</keyword>
<feature type="region of interest" description="Disordered" evidence="7">
    <location>
        <begin position="1"/>
        <end position="20"/>
    </location>
</feature>
<dbReference type="InterPro" id="IPR016098">
    <property type="entry name" value="CAP/MinC_C"/>
</dbReference>
<dbReference type="PANTHER" id="PTHR16052:SF0">
    <property type="entry name" value="TBCC DOMAIN-CONTAINING PROTEIN 1"/>
    <property type="match status" value="1"/>
</dbReference>
<evidence type="ECO:0000256" key="4">
    <source>
        <dbReference type="ARBA" id="ARBA00017559"/>
    </source>
</evidence>
<evidence type="ECO:0000256" key="7">
    <source>
        <dbReference type="SAM" id="MobiDB-lite"/>
    </source>
</evidence>
<dbReference type="AlphaFoldDB" id="A0AAP0B3F2"/>
<dbReference type="PROSITE" id="PS51329">
    <property type="entry name" value="C_CAP_COFACTOR_C"/>
    <property type="match status" value="1"/>
</dbReference>
<comment type="subcellular location">
    <subcellularLocation>
        <location evidence="1">Cytoplasm</location>
        <location evidence="1">Cytoskeleton</location>
        <location evidence="1">Microtubule organizing center</location>
        <location evidence="1">Centrosome</location>
    </subcellularLocation>
    <subcellularLocation>
        <location evidence="2">Cytoplasm</location>
        <location evidence="2">Cytoskeleton</location>
        <location evidence="2">Spindle pole</location>
    </subcellularLocation>
</comment>
<evidence type="ECO:0000259" key="8">
    <source>
        <dbReference type="PROSITE" id="PS51329"/>
    </source>
</evidence>
<dbReference type="Proteomes" id="UP001418222">
    <property type="component" value="Unassembled WGS sequence"/>
</dbReference>
<evidence type="ECO:0000256" key="6">
    <source>
        <dbReference type="ARBA" id="ARBA00023212"/>
    </source>
</evidence>
<feature type="compositionally biased region" description="Polar residues" evidence="7">
    <location>
        <begin position="1"/>
        <end position="13"/>
    </location>
</feature>
<dbReference type="InterPro" id="IPR036223">
    <property type="entry name" value="CAP_C_sf"/>
</dbReference>
<reference evidence="9 10" key="1">
    <citation type="journal article" date="2022" name="Nat. Plants">
        <title>Genomes of leafy and leafless Platanthera orchids illuminate the evolution of mycoheterotrophy.</title>
        <authorList>
            <person name="Li M.H."/>
            <person name="Liu K.W."/>
            <person name="Li Z."/>
            <person name="Lu H.C."/>
            <person name="Ye Q.L."/>
            <person name="Zhang D."/>
            <person name="Wang J.Y."/>
            <person name="Li Y.F."/>
            <person name="Zhong Z.M."/>
            <person name="Liu X."/>
            <person name="Yu X."/>
            <person name="Liu D.K."/>
            <person name="Tu X.D."/>
            <person name="Liu B."/>
            <person name="Hao Y."/>
            <person name="Liao X.Y."/>
            <person name="Jiang Y.T."/>
            <person name="Sun W.H."/>
            <person name="Chen J."/>
            <person name="Chen Y.Q."/>
            <person name="Ai Y."/>
            <person name="Zhai J.W."/>
            <person name="Wu S.S."/>
            <person name="Zhou Z."/>
            <person name="Hsiao Y.Y."/>
            <person name="Wu W.L."/>
            <person name="Chen Y.Y."/>
            <person name="Lin Y.F."/>
            <person name="Hsu J.L."/>
            <person name="Li C.Y."/>
            <person name="Wang Z.W."/>
            <person name="Zhao X."/>
            <person name="Zhong W.Y."/>
            <person name="Ma X.K."/>
            <person name="Ma L."/>
            <person name="Huang J."/>
            <person name="Chen G.Z."/>
            <person name="Huang M.Z."/>
            <person name="Huang L."/>
            <person name="Peng D.H."/>
            <person name="Luo Y.B."/>
            <person name="Zou S.Q."/>
            <person name="Chen S.P."/>
            <person name="Lan S."/>
            <person name="Tsai W.C."/>
            <person name="Van de Peer Y."/>
            <person name="Liu Z.J."/>
        </authorList>
    </citation>
    <scope>NUCLEOTIDE SEQUENCE [LARGE SCALE GENOMIC DNA]</scope>
    <source>
        <strain evidence="9">Lor287</strain>
    </source>
</reference>
<evidence type="ECO:0000256" key="2">
    <source>
        <dbReference type="ARBA" id="ARBA00004647"/>
    </source>
</evidence>
<dbReference type="InterPro" id="IPR039589">
    <property type="entry name" value="TBCC1"/>
</dbReference>
<keyword evidence="5" id="KW-0963">Cytoplasm</keyword>
<dbReference type="Pfam" id="PF07986">
    <property type="entry name" value="TBCC"/>
    <property type="match status" value="1"/>
</dbReference>
<keyword evidence="6" id="KW-0206">Cytoskeleton</keyword>
<dbReference type="SUPFAM" id="SSF69340">
    <property type="entry name" value="C-terminal domain of adenylylcyclase associated protein"/>
    <property type="match status" value="1"/>
</dbReference>
<organism evidence="9 10">
    <name type="scientific">Platanthera zijinensis</name>
    <dbReference type="NCBI Taxonomy" id="2320716"/>
    <lineage>
        <taxon>Eukaryota</taxon>
        <taxon>Viridiplantae</taxon>
        <taxon>Streptophyta</taxon>
        <taxon>Embryophyta</taxon>
        <taxon>Tracheophyta</taxon>
        <taxon>Spermatophyta</taxon>
        <taxon>Magnoliopsida</taxon>
        <taxon>Liliopsida</taxon>
        <taxon>Asparagales</taxon>
        <taxon>Orchidaceae</taxon>
        <taxon>Orchidoideae</taxon>
        <taxon>Orchideae</taxon>
        <taxon>Orchidinae</taxon>
        <taxon>Platanthera</taxon>
    </lineage>
</organism>
<dbReference type="InterPro" id="IPR006599">
    <property type="entry name" value="CARP_motif"/>
</dbReference>
<comment type="similarity">
    <text evidence="3">Belongs to the TBCC family.</text>
</comment>
<comment type="caution">
    <text evidence="9">The sequence shown here is derived from an EMBL/GenBank/DDBJ whole genome shotgun (WGS) entry which is preliminary data.</text>
</comment>
<dbReference type="InterPro" id="IPR012945">
    <property type="entry name" value="Tubulin-bd_cofactor_C_dom"/>
</dbReference>
<dbReference type="EMBL" id="JBBWWQ010000016">
    <property type="protein sequence ID" value="KAK8926020.1"/>
    <property type="molecule type" value="Genomic_DNA"/>
</dbReference>